<dbReference type="Proteomes" id="UP001144471">
    <property type="component" value="Unassembled WGS sequence"/>
</dbReference>
<accession>A0A9W6LN64</accession>
<dbReference type="AlphaFoldDB" id="A0A9W6LN64"/>
<dbReference type="EMBL" id="BSDY01000007">
    <property type="protein sequence ID" value="GLI56268.1"/>
    <property type="molecule type" value="Genomic_DNA"/>
</dbReference>
<keyword evidence="1" id="KW-1133">Transmembrane helix</keyword>
<proteinExistence type="predicted"/>
<dbReference type="RefSeq" id="WP_281835306.1">
    <property type="nucleotide sequence ID" value="NZ_BSDY01000007.1"/>
</dbReference>
<sequence>MSIMKFIIKAFVLFMLVVLLLLYNINSRAYRKFRRQEEKLRIIDFDSREDYLREKLRLLREARDKGVQLEEDHILEIEENGLIWDIRKEELKRELKGDI</sequence>
<feature type="transmembrane region" description="Helical" evidence="1">
    <location>
        <begin position="6"/>
        <end position="25"/>
    </location>
</feature>
<evidence type="ECO:0000256" key="1">
    <source>
        <dbReference type="SAM" id="Phobius"/>
    </source>
</evidence>
<gene>
    <name evidence="2" type="ORF">PM10SUCC1_17820</name>
</gene>
<evidence type="ECO:0000313" key="3">
    <source>
        <dbReference type="Proteomes" id="UP001144471"/>
    </source>
</evidence>
<name>A0A9W6LN64_9FUSO</name>
<protein>
    <submittedName>
        <fullName evidence="2">Uncharacterized protein</fullName>
    </submittedName>
</protein>
<reference evidence="2" key="1">
    <citation type="submission" date="2022-12" db="EMBL/GenBank/DDBJ databases">
        <title>Reference genome sequencing for broad-spectrum identification of bacterial and archaeal isolates by mass spectrometry.</title>
        <authorList>
            <person name="Sekiguchi Y."/>
            <person name="Tourlousse D.M."/>
        </authorList>
    </citation>
    <scope>NUCLEOTIDE SEQUENCE</scope>
    <source>
        <strain evidence="2">10succ1</strain>
    </source>
</reference>
<comment type="caution">
    <text evidence="2">The sequence shown here is derived from an EMBL/GenBank/DDBJ whole genome shotgun (WGS) entry which is preliminary data.</text>
</comment>
<organism evidence="2 3">
    <name type="scientific">Propionigenium maris DSM 9537</name>
    <dbReference type="NCBI Taxonomy" id="1123000"/>
    <lineage>
        <taxon>Bacteria</taxon>
        <taxon>Fusobacteriati</taxon>
        <taxon>Fusobacteriota</taxon>
        <taxon>Fusobacteriia</taxon>
        <taxon>Fusobacteriales</taxon>
        <taxon>Fusobacteriaceae</taxon>
        <taxon>Propionigenium</taxon>
    </lineage>
</organism>
<evidence type="ECO:0000313" key="2">
    <source>
        <dbReference type="EMBL" id="GLI56268.1"/>
    </source>
</evidence>
<keyword evidence="1" id="KW-0472">Membrane</keyword>
<keyword evidence="1" id="KW-0812">Transmembrane</keyword>
<keyword evidence="3" id="KW-1185">Reference proteome</keyword>